<feature type="domain" description="DUF732" evidence="2">
    <location>
        <begin position="27"/>
        <end position="99"/>
    </location>
</feature>
<dbReference type="Pfam" id="PF05305">
    <property type="entry name" value="DUF732"/>
    <property type="match status" value="1"/>
</dbReference>
<gene>
    <name evidence="3" type="ORF">M2272_005379</name>
</gene>
<dbReference type="Proteomes" id="UP001160130">
    <property type="component" value="Unassembled WGS sequence"/>
</dbReference>
<organism evidence="3 4">
    <name type="scientific">Mycolicibacterium frederiksbergense</name>
    <dbReference type="NCBI Taxonomy" id="117567"/>
    <lineage>
        <taxon>Bacteria</taxon>
        <taxon>Bacillati</taxon>
        <taxon>Actinomycetota</taxon>
        <taxon>Actinomycetes</taxon>
        <taxon>Mycobacteriales</taxon>
        <taxon>Mycobacteriaceae</taxon>
        <taxon>Mycolicibacterium</taxon>
    </lineage>
</organism>
<sequence length="111" mass="11954">MKRAVIALMVGAATSLAVSAPAQADPDTDFANELHTYGIYGQKDYNAWIGKLACKRLHNGVDHSAQDSAKFVSDQLQKGATTEQAWQFLGGAINYYCPDQRVVLEHAAAGN</sequence>
<dbReference type="InterPro" id="IPR007969">
    <property type="entry name" value="DUF732"/>
</dbReference>
<evidence type="ECO:0000313" key="3">
    <source>
        <dbReference type="EMBL" id="MDH6198719.1"/>
    </source>
</evidence>
<accession>A0ABT6L6Y4</accession>
<evidence type="ECO:0000259" key="2">
    <source>
        <dbReference type="Pfam" id="PF05305"/>
    </source>
</evidence>
<keyword evidence="1" id="KW-0732">Signal</keyword>
<reference evidence="3 4" key="1">
    <citation type="submission" date="2023-04" db="EMBL/GenBank/DDBJ databases">
        <title>Forest soil microbial communities from Buena Vista Peninsula, Colon Province, Panama.</title>
        <authorList>
            <person name="Bouskill N."/>
        </authorList>
    </citation>
    <scope>NUCLEOTIDE SEQUENCE [LARGE SCALE GENOMIC DNA]</scope>
    <source>
        <strain evidence="3 4">AC80</strain>
    </source>
</reference>
<evidence type="ECO:0000256" key="1">
    <source>
        <dbReference type="SAM" id="SignalP"/>
    </source>
</evidence>
<proteinExistence type="predicted"/>
<evidence type="ECO:0000313" key="4">
    <source>
        <dbReference type="Proteomes" id="UP001160130"/>
    </source>
</evidence>
<keyword evidence="4" id="KW-1185">Reference proteome</keyword>
<feature type="signal peptide" evidence="1">
    <location>
        <begin position="1"/>
        <end position="24"/>
    </location>
</feature>
<protein>
    <submittedName>
        <fullName evidence="3">Membrane protein</fullName>
    </submittedName>
</protein>
<dbReference type="EMBL" id="JARXVE010000012">
    <property type="protein sequence ID" value="MDH6198719.1"/>
    <property type="molecule type" value="Genomic_DNA"/>
</dbReference>
<comment type="caution">
    <text evidence="3">The sequence shown here is derived from an EMBL/GenBank/DDBJ whole genome shotgun (WGS) entry which is preliminary data.</text>
</comment>
<name>A0ABT6L6Y4_9MYCO</name>
<dbReference type="RefSeq" id="WP_280835287.1">
    <property type="nucleotide sequence ID" value="NZ_JARXVE010000012.1"/>
</dbReference>
<feature type="chain" id="PRO_5046783182" evidence="1">
    <location>
        <begin position="25"/>
        <end position="111"/>
    </location>
</feature>